<gene>
    <name evidence="3" type="ORF">SAMN04487955_10984</name>
</gene>
<proteinExistence type="inferred from homology"/>
<dbReference type="PROSITE" id="PS00061">
    <property type="entry name" value="ADH_SHORT"/>
    <property type="match status" value="1"/>
</dbReference>
<dbReference type="PRINTS" id="PR00080">
    <property type="entry name" value="SDRFAMILY"/>
</dbReference>
<dbReference type="InterPro" id="IPR020904">
    <property type="entry name" value="Sc_DH/Rdtase_CS"/>
</dbReference>
<dbReference type="SMART" id="SM00822">
    <property type="entry name" value="PKS_KR"/>
    <property type="match status" value="1"/>
</dbReference>
<feature type="domain" description="Ketoreductase" evidence="2">
    <location>
        <begin position="14"/>
        <end position="186"/>
    </location>
</feature>
<dbReference type="EMBL" id="FPBP01000009">
    <property type="protein sequence ID" value="SFU80465.1"/>
    <property type="molecule type" value="Genomic_DNA"/>
</dbReference>
<dbReference type="PRINTS" id="PR00081">
    <property type="entry name" value="GDHRDH"/>
</dbReference>
<dbReference type="RefSeq" id="WP_089796434.1">
    <property type="nucleotide sequence ID" value="NZ_FPBP01000009.1"/>
</dbReference>
<dbReference type="FunFam" id="3.40.50.720:FF:000084">
    <property type="entry name" value="Short-chain dehydrogenase reductase"/>
    <property type="match status" value="1"/>
</dbReference>
<keyword evidence="4" id="KW-1185">Reference proteome</keyword>
<protein>
    <submittedName>
        <fullName evidence="3">NAD(P)-dependent dehydrogenase, short-chain alcohol dehydrogenase family</fullName>
    </submittedName>
</protein>
<sequence>MNLPQPPPLRLDGRRALVTGASQGIGLAAACALAHAGAEVTLVARHRERLDEVVAALVAAGLAAKALALDVNDRAAVREALDGREFDILVNNAGTNRPKPIDEVDDEDYAAVMDLNVRATYFVTQVVLERMPQGGSVINVSSQMGHVGAANRSLYCASKSAVEGMTRAMAVELGPRGIRVNTLCPTFIETPMTRPYFAQPGFREAVLAKIPLGRLGQIEDIMGPVVFLASPAAAMVTGSALMVDGGWTAH</sequence>
<evidence type="ECO:0000259" key="2">
    <source>
        <dbReference type="SMART" id="SM00822"/>
    </source>
</evidence>
<dbReference type="Pfam" id="PF13561">
    <property type="entry name" value="adh_short_C2"/>
    <property type="match status" value="1"/>
</dbReference>
<evidence type="ECO:0000313" key="4">
    <source>
        <dbReference type="Proteomes" id="UP000198693"/>
    </source>
</evidence>
<dbReference type="InterPro" id="IPR057326">
    <property type="entry name" value="KR_dom"/>
</dbReference>
<dbReference type="NCBIfam" id="NF005559">
    <property type="entry name" value="PRK07231.1"/>
    <property type="match status" value="1"/>
</dbReference>
<dbReference type="GO" id="GO:0016616">
    <property type="term" value="F:oxidoreductase activity, acting on the CH-OH group of donors, NAD or NADP as acceptor"/>
    <property type="evidence" value="ECO:0007669"/>
    <property type="project" value="TreeGrafter"/>
</dbReference>
<dbReference type="Proteomes" id="UP000198693">
    <property type="component" value="Unassembled WGS sequence"/>
</dbReference>
<organism evidence="3 4">
    <name type="scientific">Halomonas korlensis</name>
    <dbReference type="NCBI Taxonomy" id="463301"/>
    <lineage>
        <taxon>Bacteria</taxon>
        <taxon>Pseudomonadati</taxon>
        <taxon>Pseudomonadota</taxon>
        <taxon>Gammaproteobacteria</taxon>
        <taxon>Oceanospirillales</taxon>
        <taxon>Halomonadaceae</taxon>
        <taxon>Halomonas</taxon>
    </lineage>
</organism>
<accession>A0A1I7J5J3</accession>
<dbReference type="STRING" id="463301.SAMN04487955_10984"/>
<dbReference type="AlphaFoldDB" id="A0A1I7J5J3"/>
<dbReference type="InterPro" id="IPR002347">
    <property type="entry name" value="SDR_fam"/>
</dbReference>
<dbReference type="InterPro" id="IPR036291">
    <property type="entry name" value="NAD(P)-bd_dom_sf"/>
</dbReference>
<evidence type="ECO:0000313" key="3">
    <source>
        <dbReference type="EMBL" id="SFU80465.1"/>
    </source>
</evidence>
<dbReference type="OrthoDB" id="8653364at2"/>
<reference evidence="4" key="1">
    <citation type="submission" date="2016-10" db="EMBL/GenBank/DDBJ databases">
        <authorList>
            <person name="Varghese N."/>
            <person name="Submissions S."/>
        </authorList>
    </citation>
    <scope>NUCLEOTIDE SEQUENCE [LARGE SCALE GENOMIC DNA]</scope>
    <source>
        <strain evidence="4">CGMCC 1.6981</strain>
    </source>
</reference>
<comment type="similarity">
    <text evidence="1">Belongs to the short-chain dehydrogenases/reductases (SDR) family.</text>
</comment>
<evidence type="ECO:0000256" key="1">
    <source>
        <dbReference type="ARBA" id="ARBA00006484"/>
    </source>
</evidence>
<dbReference type="SUPFAM" id="SSF51735">
    <property type="entry name" value="NAD(P)-binding Rossmann-fold domains"/>
    <property type="match status" value="1"/>
</dbReference>
<name>A0A1I7J5J3_9GAMM</name>
<dbReference type="Gene3D" id="3.40.50.720">
    <property type="entry name" value="NAD(P)-binding Rossmann-like Domain"/>
    <property type="match status" value="1"/>
</dbReference>
<dbReference type="PANTHER" id="PTHR42760">
    <property type="entry name" value="SHORT-CHAIN DEHYDROGENASES/REDUCTASES FAMILY MEMBER"/>
    <property type="match status" value="1"/>
</dbReference>